<dbReference type="Proteomes" id="UP000215223">
    <property type="component" value="Unassembled WGS sequence"/>
</dbReference>
<organism evidence="2 3">
    <name type="scientific">Amycolatopsis thailandensis</name>
    <dbReference type="NCBI Taxonomy" id="589330"/>
    <lineage>
        <taxon>Bacteria</taxon>
        <taxon>Bacillati</taxon>
        <taxon>Actinomycetota</taxon>
        <taxon>Actinomycetes</taxon>
        <taxon>Pseudonocardiales</taxon>
        <taxon>Pseudonocardiaceae</taxon>
        <taxon>Amycolatopsis</taxon>
    </lineage>
</organism>
<name>A0A229RZZ6_9PSEU</name>
<feature type="compositionally biased region" description="Basic and acidic residues" evidence="1">
    <location>
        <begin position="330"/>
        <end position="352"/>
    </location>
</feature>
<dbReference type="Pfam" id="PF09952">
    <property type="entry name" value="AbiEi_2"/>
    <property type="match status" value="1"/>
</dbReference>
<dbReference type="AlphaFoldDB" id="A0A229RZZ6"/>
<sequence length="352" mass="38822">MVMFNSNEHSGSLNEGGLSAEARSRLQELGLRLEVLAEVREQGRQVDALVRLTTASGAARTYGVEIKQRMTAELATAVHFPSEPPPLLFTTYLSEPVAERLRARRIDYVDTAGNAHLVWDDVLIDVRGRRKPAMPAGRASSRGAGAFGRAGLQVLFVLLSWPETTAFPYRRLAEMSGVSLGTVKTVIDELTGAGYLYERGNERRLARGAELLDRWSEAYSITLDAALALGDFAAADLSWWRGAEADLLSQGVQVGGEAGASLLDSHLRPASLTLYATRLPVQLIGRHRLARTENDGNVYFRTKFWQAPEPESWIVPSPLIYADLLASGDPRQREHGDRIRSGDDRLKRIDRT</sequence>
<keyword evidence="3" id="KW-1185">Reference proteome</keyword>
<accession>A0A229RZZ6</accession>
<evidence type="ECO:0000313" key="2">
    <source>
        <dbReference type="EMBL" id="OXM52206.1"/>
    </source>
</evidence>
<comment type="caution">
    <text evidence="2">The sequence shown here is derived from an EMBL/GenBank/DDBJ whole genome shotgun (WGS) entry which is preliminary data.</text>
</comment>
<dbReference type="OrthoDB" id="6630012at2"/>
<evidence type="ECO:0008006" key="4">
    <source>
        <dbReference type="Google" id="ProtNLM"/>
    </source>
</evidence>
<reference evidence="2 3" key="1">
    <citation type="submission" date="2017-07" db="EMBL/GenBank/DDBJ databases">
        <title>Amycolatopsis thailandensis Genome sequencing and assembly.</title>
        <authorList>
            <person name="Kaur N."/>
            <person name="Mayilraj S."/>
        </authorList>
    </citation>
    <scope>NUCLEOTIDE SEQUENCE [LARGE SCALE GENOMIC DNA]</scope>
    <source>
        <strain evidence="2 3">JCM 16380</strain>
    </source>
</reference>
<evidence type="ECO:0000256" key="1">
    <source>
        <dbReference type="SAM" id="MobiDB-lite"/>
    </source>
</evidence>
<dbReference type="InterPro" id="IPR019238">
    <property type="entry name" value="AbiEi_2"/>
</dbReference>
<evidence type="ECO:0000313" key="3">
    <source>
        <dbReference type="Proteomes" id="UP000215223"/>
    </source>
</evidence>
<feature type="region of interest" description="Disordered" evidence="1">
    <location>
        <begin position="329"/>
        <end position="352"/>
    </location>
</feature>
<proteinExistence type="predicted"/>
<gene>
    <name evidence="2" type="ORF">CFP71_23865</name>
</gene>
<protein>
    <recommendedName>
        <fullName evidence="4">HTH crp-type domain-containing protein</fullName>
    </recommendedName>
</protein>
<dbReference type="EMBL" id="NMQT01000088">
    <property type="protein sequence ID" value="OXM52206.1"/>
    <property type="molecule type" value="Genomic_DNA"/>
</dbReference>